<dbReference type="EMBL" id="PEDF01000188">
    <property type="protein sequence ID" value="RFZ33939.1"/>
    <property type="molecule type" value="Genomic_DNA"/>
</dbReference>
<reference evidence="1 2" key="1">
    <citation type="journal article" date="2018" name="Sci. Rep.">
        <title>Extensive genomic diversity among Mycobacterium marinum strains revealed by whole genome sequencing.</title>
        <authorList>
            <person name="Das S."/>
            <person name="Pettersson B.M."/>
            <person name="Behra P.R."/>
            <person name="Mallick A."/>
            <person name="Cheramie M."/>
            <person name="Ramesh M."/>
            <person name="Shirreff L."/>
            <person name="DuCote T."/>
            <person name="Dasgupta S."/>
            <person name="Ennis D.G."/>
            <person name="Kirsebom L.A."/>
        </authorList>
    </citation>
    <scope>NUCLEOTIDE SEQUENCE [LARGE SCALE GENOMIC DNA]</scope>
    <source>
        <strain evidence="1 2">Davis1</strain>
    </source>
</reference>
<name>A0A3E2MPL6_MYCMR</name>
<evidence type="ECO:0000313" key="1">
    <source>
        <dbReference type="EMBL" id="RFZ33939.1"/>
    </source>
</evidence>
<comment type="caution">
    <text evidence="1">The sequence shown here is derived from an EMBL/GenBank/DDBJ whole genome shotgun (WGS) entry which is preliminary data.</text>
</comment>
<evidence type="ECO:0008006" key="3">
    <source>
        <dbReference type="Google" id="ProtNLM"/>
    </source>
</evidence>
<organism evidence="1 2">
    <name type="scientific">Mycobacterium marinum</name>
    <dbReference type="NCBI Taxonomy" id="1781"/>
    <lineage>
        <taxon>Bacteria</taxon>
        <taxon>Bacillati</taxon>
        <taxon>Actinomycetota</taxon>
        <taxon>Actinomycetes</taxon>
        <taxon>Mycobacteriales</taxon>
        <taxon>Mycobacteriaceae</taxon>
        <taxon>Mycobacterium</taxon>
        <taxon>Mycobacterium ulcerans group</taxon>
    </lineage>
</organism>
<sequence length="392" mass="42571">MNALTARATALAAYPIFGGTQPQYGINVKGDVRVNQLNDGTDLNAVWQTFSDLLNIWNNEKTKLTDLLIFKTTVSGEAVPQDMTIGSFEEATDLGVPKSVGTPNALPLGYTFRDMDLASRFSWRFLRDADIRQVEAVMNGILAADNQLVTGTILRRLFDPTEKRNEHQMRVFGLWNGTDGLTPPSYMGRTFSQNTTHYIPSQASQIDAADIEDAIRLIVRKGYGTASNSKLLILANSDESELIQAWRAGEPSRPSGPDASYDFIPANDAPPWITQNGELVGQPVPGEIWGLKVEGSYGPALLIQSDFIPSGYVAVVASSGPNSMNNVIGFRQHQNTAYQGLRHIPGEGQYPIVGSYSQRSFGVGVRQRGAAAVIQVTNSSSYTAPTATQIPV</sequence>
<accession>A0A3E2MPL6</accession>
<dbReference type="RefSeq" id="WP_117433285.1">
    <property type="nucleotide sequence ID" value="NZ_PEDF01000188.1"/>
</dbReference>
<evidence type="ECO:0000313" key="2">
    <source>
        <dbReference type="Proteomes" id="UP000257451"/>
    </source>
</evidence>
<protein>
    <recommendedName>
        <fullName evidence="3">Bacteriophage protein</fullName>
    </recommendedName>
</protein>
<dbReference type="Proteomes" id="UP000257451">
    <property type="component" value="Unassembled WGS sequence"/>
</dbReference>
<proteinExistence type="predicted"/>
<dbReference type="AlphaFoldDB" id="A0A3E2MPL6"/>
<gene>
    <name evidence="1" type="ORF">DAVIS_04897</name>
</gene>